<evidence type="ECO:0000313" key="2">
    <source>
        <dbReference type="Proteomes" id="UP000572863"/>
    </source>
</evidence>
<sequence length="154" mass="17512">MKIPFIIETSVVWTLLPAHMDVVTQETSAIKNVHELMERVSDFQEKKDFLSSGRTYEALIRHFNEHFSLTERQSALLSEELAVVRNGGATVMEKCDHWPPAFSNPDAEKKLPVDEHVQKSLNAFLHMAQDTLVNTAGQMKVHHSFPSGLKKHHL</sequence>
<dbReference type="Proteomes" id="UP000572863">
    <property type="component" value="Unassembled WGS sequence"/>
</dbReference>
<protein>
    <submittedName>
        <fullName evidence="1">Uncharacterized protein</fullName>
    </submittedName>
</protein>
<gene>
    <name evidence="1" type="ORF">HX871_25375</name>
</gene>
<reference evidence="1 2" key="1">
    <citation type="submission" date="2020-04" db="EMBL/GenBank/DDBJ databases">
        <title>Molecular characterization of pseudomonads from Agaricus bisporus reveal novel blotch 2 pathogens in Western Europe.</title>
        <authorList>
            <person name="Taparia T."/>
            <person name="Krijger M."/>
            <person name="Haynes E."/>
            <person name="Elpinstone J.G."/>
            <person name="Noble R."/>
            <person name="Van Der Wolf J."/>
        </authorList>
    </citation>
    <scope>NUCLEOTIDE SEQUENCE [LARGE SCALE GENOMIC DNA]</scope>
    <source>
        <strain evidence="1 2">P7774</strain>
    </source>
</reference>
<evidence type="ECO:0000313" key="1">
    <source>
        <dbReference type="EMBL" id="NWD97770.1"/>
    </source>
</evidence>
<comment type="caution">
    <text evidence="1">The sequence shown here is derived from an EMBL/GenBank/DDBJ whole genome shotgun (WGS) entry which is preliminary data.</text>
</comment>
<proteinExistence type="predicted"/>
<dbReference type="RefSeq" id="WP_177053219.1">
    <property type="nucleotide sequence ID" value="NZ_JACAQM010000022.1"/>
</dbReference>
<accession>A0ABX2R2A4</accession>
<organism evidence="1 2">
    <name type="scientific">Pseudomonas reactans</name>
    <dbReference type="NCBI Taxonomy" id="117680"/>
    <lineage>
        <taxon>Bacteria</taxon>
        <taxon>Pseudomonadati</taxon>
        <taxon>Pseudomonadota</taxon>
        <taxon>Gammaproteobacteria</taxon>
        <taxon>Pseudomonadales</taxon>
        <taxon>Pseudomonadaceae</taxon>
        <taxon>Pseudomonas</taxon>
    </lineage>
</organism>
<keyword evidence="2" id="KW-1185">Reference proteome</keyword>
<dbReference type="EMBL" id="JACARY010000063">
    <property type="protein sequence ID" value="NWD97770.1"/>
    <property type="molecule type" value="Genomic_DNA"/>
</dbReference>
<name>A0ABX2R2A4_9PSED</name>